<protein>
    <submittedName>
        <fullName evidence="4">Uncharacterized protein</fullName>
    </submittedName>
</protein>
<dbReference type="InterPro" id="IPR038719">
    <property type="entry name" value="Phycobilisome_asu/bsu_sf"/>
</dbReference>
<evidence type="ECO:0000313" key="4">
    <source>
        <dbReference type="EMBL" id="MBM7841038.1"/>
    </source>
</evidence>
<comment type="similarity">
    <text evidence="1">Belongs to the phycobiliprotein family.</text>
</comment>
<evidence type="ECO:0000256" key="2">
    <source>
        <dbReference type="ARBA" id="ARBA00022991"/>
    </source>
</evidence>
<evidence type="ECO:0000313" key="5">
    <source>
        <dbReference type="Proteomes" id="UP001179280"/>
    </source>
</evidence>
<accession>A0ABS2SZT1</accession>
<keyword evidence="5" id="KW-1185">Reference proteome</keyword>
<gene>
    <name evidence="4" type="ORF">JOC54_004337</name>
</gene>
<sequence length="134" mass="15921">MNERLPEYYDPIVRALAADIYQAFPALQQRYGEKGWKHTIEDNEHHFRHLEAAYAIRDQQVFVDYALWLNGILTKHGMTTYLVIDNFERIQTVIQNQLETKKEQAFQLYLEAAIEHLKTTDDYDKSDKRPFKGE</sequence>
<dbReference type="InterPro" id="IPR009050">
    <property type="entry name" value="Globin-like_sf"/>
</dbReference>
<evidence type="ECO:0000256" key="1">
    <source>
        <dbReference type="ARBA" id="ARBA00008182"/>
    </source>
</evidence>
<organism evidence="4 5">
    <name type="scientific">Shouchella xiaoxiensis</name>
    <dbReference type="NCBI Taxonomy" id="766895"/>
    <lineage>
        <taxon>Bacteria</taxon>
        <taxon>Bacillati</taxon>
        <taxon>Bacillota</taxon>
        <taxon>Bacilli</taxon>
        <taxon>Bacillales</taxon>
        <taxon>Bacillaceae</taxon>
        <taxon>Shouchella</taxon>
    </lineage>
</organism>
<reference evidence="4" key="1">
    <citation type="submission" date="2021-01" db="EMBL/GenBank/DDBJ databases">
        <title>Genomic Encyclopedia of Type Strains, Phase IV (KMG-IV): sequencing the most valuable type-strain genomes for metagenomic binning, comparative biology and taxonomic classification.</title>
        <authorList>
            <person name="Goeker M."/>
        </authorList>
    </citation>
    <scope>NUCLEOTIDE SEQUENCE</scope>
    <source>
        <strain evidence="4">DSM 21943</strain>
    </source>
</reference>
<comment type="caution">
    <text evidence="4">The sequence shown here is derived from an EMBL/GenBank/DDBJ whole genome shotgun (WGS) entry which is preliminary data.</text>
</comment>
<dbReference type="Proteomes" id="UP001179280">
    <property type="component" value="Unassembled WGS sequence"/>
</dbReference>
<dbReference type="EMBL" id="JAFBCV010000020">
    <property type="protein sequence ID" value="MBM7841038.1"/>
    <property type="molecule type" value="Genomic_DNA"/>
</dbReference>
<name>A0ABS2SZT1_9BACI</name>
<evidence type="ECO:0000256" key="3">
    <source>
        <dbReference type="ARBA" id="ARBA00023307"/>
    </source>
</evidence>
<keyword evidence="3" id="KW-0089">Bile pigment</keyword>
<dbReference type="Gene3D" id="1.10.490.20">
    <property type="entry name" value="Phycocyanins"/>
    <property type="match status" value="1"/>
</dbReference>
<dbReference type="RefSeq" id="WP_054793076.1">
    <property type="nucleotide sequence ID" value="NZ_JAFBCV010000020.1"/>
</dbReference>
<proteinExistence type="inferred from homology"/>
<dbReference type="SUPFAM" id="SSF46458">
    <property type="entry name" value="Globin-like"/>
    <property type="match status" value="1"/>
</dbReference>
<keyword evidence="2" id="KW-0157">Chromophore</keyword>